<comment type="caution">
    <text evidence="7">The sequence shown here is derived from an EMBL/GenBank/DDBJ whole genome shotgun (WGS) entry which is preliminary data.</text>
</comment>
<evidence type="ECO:0000313" key="7">
    <source>
        <dbReference type="EMBL" id="RWS03149.1"/>
    </source>
</evidence>
<dbReference type="SUPFAM" id="SSF52540">
    <property type="entry name" value="P-loop containing nucleoside triphosphate hydrolases"/>
    <property type="match status" value="1"/>
</dbReference>
<evidence type="ECO:0000256" key="3">
    <source>
        <dbReference type="ARBA" id="ARBA00023134"/>
    </source>
</evidence>
<dbReference type="GO" id="GO:0045335">
    <property type="term" value="C:phagocytic vesicle"/>
    <property type="evidence" value="ECO:0007669"/>
    <property type="project" value="TreeGrafter"/>
</dbReference>
<evidence type="ECO:0000256" key="4">
    <source>
        <dbReference type="ARBA" id="ARBA00023288"/>
    </source>
</evidence>
<proteinExistence type="inferred from homology"/>
<dbReference type="SMART" id="SM00174">
    <property type="entry name" value="RHO"/>
    <property type="match status" value="1"/>
</dbReference>
<dbReference type="GO" id="GO:0016020">
    <property type="term" value="C:membrane"/>
    <property type="evidence" value="ECO:0007669"/>
    <property type="project" value="UniProtKB-SubCell"/>
</dbReference>
<dbReference type="GO" id="GO:0005770">
    <property type="term" value="C:late endosome"/>
    <property type="evidence" value="ECO:0007669"/>
    <property type="project" value="TreeGrafter"/>
</dbReference>
<keyword evidence="8" id="KW-1185">Reference proteome</keyword>
<dbReference type="FunFam" id="3.40.50.300:FF:000222">
    <property type="entry name" value="RAB32, member RAS oncogene family"/>
    <property type="match status" value="1"/>
</dbReference>
<dbReference type="PRINTS" id="PR00449">
    <property type="entry name" value="RASTRNSFRMNG"/>
</dbReference>
<organism evidence="7 8">
    <name type="scientific">Dinothrombium tinctorium</name>
    <dbReference type="NCBI Taxonomy" id="1965070"/>
    <lineage>
        <taxon>Eukaryota</taxon>
        <taxon>Metazoa</taxon>
        <taxon>Ecdysozoa</taxon>
        <taxon>Arthropoda</taxon>
        <taxon>Chelicerata</taxon>
        <taxon>Arachnida</taxon>
        <taxon>Acari</taxon>
        <taxon>Acariformes</taxon>
        <taxon>Trombidiformes</taxon>
        <taxon>Prostigmata</taxon>
        <taxon>Anystina</taxon>
        <taxon>Parasitengona</taxon>
        <taxon>Trombidioidea</taxon>
        <taxon>Trombidiidae</taxon>
        <taxon>Dinothrombium</taxon>
    </lineage>
</organism>
<dbReference type="Pfam" id="PF00071">
    <property type="entry name" value="Ras"/>
    <property type="match status" value="1"/>
</dbReference>
<keyword evidence="4 6" id="KW-0449">Lipoprotein</keyword>
<dbReference type="PANTHER" id="PTHR47981">
    <property type="entry name" value="RAB FAMILY"/>
    <property type="match status" value="1"/>
</dbReference>
<comment type="subcellular location">
    <subcellularLocation>
        <location evidence="6">Membrane</location>
        <topology evidence="6">Lipid-anchor</topology>
    </subcellularLocation>
</comment>
<keyword evidence="3 6" id="KW-0342">GTP-binding</keyword>
<dbReference type="SMART" id="SM00175">
    <property type="entry name" value="RAB"/>
    <property type="match status" value="1"/>
</dbReference>
<evidence type="ECO:0000313" key="8">
    <source>
        <dbReference type="Proteomes" id="UP000285301"/>
    </source>
</evidence>
<dbReference type="AlphaFoldDB" id="A0A3S3P1P5"/>
<keyword evidence="6" id="KW-0472">Membrane</keyword>
<dbReference type="InterPro" id="IPR005225">
    <property type="entry name" value="Small_GTP-bd"/>
</dbReference>
<dbReference type="Gene3D" id="3.40.50.300">
    <property type="entry name" value="P-loop containing nucleotide triphosphate hydrolases"/>
    <property type="match status" value="1"/>
</dbReference>
<comment type="similarity">
    <text evidence="1 6">Belongs to the small GTPase superfamily. Rab family.</text>
</comment>
<gene>
    <name evidence="7" type="ORF">B4U79_06715</name>
</gene>
<dbReference type="InterPro" id="IPR001806">
    <property type="entry name" value="Small_GTPase"/>
</dbReference>
<dbReference type="STRING" id="1965070.A0A3S3P1P5"/>
<name>A0A3S3P1P5_9ACAR</name>
<accession>A0A3S3P1P5</accession>
<dbReference type="PANTHER" id="PTHR47981:SF39">
    <property type="entry name" value="RAS-RELATED PROTEIN RAB"/>
    <property type="match status" value="1"/>
</dbReference>
<dbReference type="GO" id="GO:0005764">
    <property type="term" value="C:lysosome"/>
    <property type="evidence" value="ECO:0007669"/>
    <property type="project" value="TreeGrafter"/>
</dbReference>
<dbReference type="GO" id="GO:0090385">
    <property type="term" value="P:phagosome-lysosome fusion"/>
    <property type="evidence" value="ECO:0007669"/>
    <property type="project" value="TreeGrafter"/>
</dbReference>
<dbReference type="GO" id="GO:0005802">
    <property type="term" value="C:trans-Golgi network"/>
    <property type="evidence" value="ECO:0007669"/>
    <property type="project" value="UniProtKB-UniRule"/>
</dbReference>
<keyword evidence="5 6" id="KW-0636">Prenylation</keyword>
<protein>
    <recommendedName>
        <fullName evidence="6">Ras-related protein Rab</fullName>
    </recommendedName>
</protein>
<dbReference type="Proteomes" id="UP000285301">
    <property type="component" value="Unassembled WGS sequence"/>
</dbReference>
<keyword evidence="2 6" id="KW-0547">Nucleotide-binding</keyword>
<dbReference type="CDD" id="cd04107">
    <property type="entry name" value="Rab32_Rab38"/>
    <property type="match status" value="1"/>
</dbReference>
<dbReference type="GO" id="GO:0003924">
    <property type="term" value="F:GTPase activity"/>
    <property type="evidence" value="ECO:0007669"/>
    <property type="project" value="UniProtKB-UniRule"/>
</dbReference>
<evidence type="ECO:0000256" key="6">
    <source>
        <dbReference type="RuleBase" id="RU367128"/>
    </source>
</evidence>
<dbReference type="EMBL" id="NCKU01006798">
    <property type="protein sequence ID" value="RWS03149.1"/>
    <property type="molecule type" value="Genomic_DNA"/>
</dbReference>
<dbReference type="GO" id="GO:0008333">
    <property type="term" value="P:endosome to lysosome transport"/>
    <property type="evidence" value="ECO:0007669"/>
    <property type="project" value="TreeGrafter"/>
</dbReference>
<dbReference type="PROSITE" id="PS51421">
    <property type="entry name" value="RAS"/>
    <property type="match status" value="1"/>
</dbReference>
<dbReference type="NCBIfam" id="TIGR00231">
    <property type="entry name" value="small_GTP"/>
    <property type="match status" value="1"/>
</dbReference>
<dbReference type="PROSITE" id="PS51419">
    <property type="entry name" value="RAB"/>
    <property type="match status" value="1"/>
</dbReference>
<dbReference type="InterPro" id="IPR027417">
    <property type="entry name" value="P-loop_NTPase"/>
</dbReference>
<dbReference type="InterPro" id="IPR030697">
    <property type="entry name" value="Rab29/Rab38/Rab32"/>
</dbReference>
<dbReference type="SMART" id="SM00173">
    <property type="entry name" value="RAS"/>
    <property type="match status" value="1"/>
</dbReference>
<dbReference type="SMART" id="SM00176">
    <property type="entry name" value="RAN"/>
    <property type="match status" value="1"/>
</dbReference>
<evidence type="ECO:0000256" key="5">
    <source>
        <dbReference type="ARBA" id="ARBA00023289"/>
    </source>
</evidence>
<feature type="non-terminal residue" evidence="7">
    <location>
        <position position="1"/>
    </location>
</feature>
<evidence type="ECO:0000256" key="1">
    <source>
        <dbReference type="ARBA" id="ARBA00006270"/>
    </source>
</evidence>
<reference evidence="7 8" key="1">
    <citation type="journal article" date="2018" name="Gigascience">
        <title>Genomes of trombidid mites reveal novel predicted allergens and laterally-transferred genes associated with secondary metabolism.</title>
        <authorList>
            <person name="Dong X."/>
            <person name="Chaisiri K."/>
            <person name="Xia D."/>
            <person name="Armstrong S.D."/>
            <person name="Fang Y."/>
            <person name="Donnelly M.J."/>
            <person name="Kadowaki T."/>
            <person name="McGarry J.W."/>
            <person name="Darby A.C."/>
            <person name="Makepeace B.L."/>
        </authorList>
    </citation>
    <scope>NUCLEOTIDE SEQUENCE [LARGE SCALE GENOMIC DNA]</scope>
    <source>
        <strain evidence="7">UoL-WK</strain>
    </source>
</reference>
<evidence type="ECO:0000256" key="2">
    <source>
        <dbReference type="ARBA" id="ARBA00022741"/>
    </source>
</evidence>
<sequence>DSDASESSHDTQVLQTTKDGNEIILKILIIGDVATGKTSFIKRYVHKFFSTHYRATVGVDFALKVLQWEDGTIIRLQLWDLAGQERFESMSRIYFKEAVGAFVVFDVSNPKSFAEALKWKKDLDSKVTLPDGSRISCVLLANKCDLPKEGIANDLALLNEVCQDQEFVAWFYTSPKDNINIERAANRLVAHILKRLREQENGIVKDENNITLTAEKSEETTAMQQQEKKTCC</sequence>
<dbReference type="GO" id="GO:0005525">
    <property type="term" value="F:GTP binding"/>
    <property type="evidence" value="ECO:0007669"/>
    <property type="project" value="UniProtKB-UniRule"/>
</dbReference>
<dbReference type="OrthoDB" id="245989at2759"/>
<comment type="function">
    <text evidence="6">The small GTPases Rab are key regulators in vesicle trafficking.</text>
</comment>